<dbReference type="Pfam" id="PF10377">
    <property type="entry name" value="ATG11"/>
    <property type="match status" value="1"/>
</dbReference>
<dbReference type="EMBL" id="JAABOA010001539">
    <property type="protein sequence ID" value="KAF9581350.1"/>
    <property type="molecule type" value="Genomic_DNA"/>
</dbReference>
<dbReference type="OrthoDB" id="447953at2759"/>
<evidence type="ECO:0000256" key="6">
    <source>
        <dbReference type="RuleBase" id="RU367075"/>
    </source>
</evidence>
<feature type="region of interest" description="Disordered" evidence="8">
    <location>
        <begin position="628"/>
        <end position="668"/>
    </location>
</feature>
<feature type="domain" description="Autophagy-related protein 11 C-terminal" evidence="10">
    <location>
        <begin position="1218"/>
        <end position="1366"/>
    </location>
</feature>
<comment type="caution">
    <text evidence="11">The sequence shown here is derived from an EMBL/GenBank/DDBJ whole genome shotgun (WGS) entry which is preliminary data.</text>
</comment>
<dbReference type="PANTHER" id="PTHR13222:SF1">
    <property type="entry name" value="RB1-INDUCIBLE COILED-COIL PROTEIN 1"/>
    <property type="match status" value="1"/>
</dbReference>
<dbReference type="GO" id="GO:0005774">
    <property type="term" value="C:vacuolar membrane"/>
    <property type="evidence" value="ECO:0007669"/>
    <property type="project" value="UniProtKB-SubCell"/>
</dbReference>
<dbReference type="GO" id="GO:0019901">
    <property type="term" value="F:protein kinase binding"/>
    <property type="evidence" value="ECO:0007669"/>
    <property type="project" value="TreeGrafter"/>
</dbReference>
<gene>
    <name evidence="11" type="primary">ATG11</name>
    <name evidence="11" type="ORF">BGW38_001667</name>
</gene>
<feature type="compositionally biased region" description="Basic and acidic residues" evidence="8">
    <location>
        <begin position="887"/>
        <end position="898"/>
    </location>
</feature>
<dbReference type="GO" id="GO:0061709">
    <property type="term" value="P:reticulophagy"/>
    <property type="evidence" value="ECO:0007669"/>
    <property type="project" value="TreeGrafter"/>
</dbReference>
<dbReference type="GO" id="GO:1903599">
    <property type="term" value="P:positive regulation of autophagy of mitochondrion"/>
    <property type="evidence" value="ECO:0007669"/>
    <property type="project" value="UniProtKB-UniRule"/>
</dbReference>
<evidence type="ECO:0000256" key="4">
    <source>
        <dbReference type="ARBA" id="ARBA00023006"/>
    </source>
</evidence>
<feature type="compositionally biased region" description="Polar residues" evidence="8">
    <location>
        <begin position="629"/>
        <end position="658"/>
    </location>
</feature>
<dbReference type="InterPro" id="IPR045326">
    <property type="entry name" value="ATG17-like_dom"/>
</dbReference>
<dbReference type="Proteomes" id="UP000780801">
    <property type="component" value="Unassembled WGS sequence"/>
</dbReference>
<dbReference type="GO" id="GO:0060090">
    <property type="term" value="F:molecular adaptor activity"/>
    <property type="evidence" value="ECO:0007669"/>
    <property type="project" value="TreeGrafter"/>
</dbReference>
<evidence type="ECO:0000256" key="2">
    <source>
        <dbReference type="ARBA" id="ARBA00022448"/>
    </source>
</evidence>
<evidence type="ECO:0000256" key="8">
    <source>
        <dbReference type="SAM" id="MobiDB-lite"/>
    </source>
</evidence>
<comment type="similarity">
    <text evidence="1 6">Belongs to the ATG11 family.</text>
</comment>
<evidence type="ECO:0000313" key="12">
    <source>
        <dbReference type="Proteomes" id="UP000780801"/>
    </source>
</evidence>
<keyword evidence="5 7" id="KW-0175">Coiled coil</keyword>
<feature type="compositionally biased region" description="Gly residues" evidence="8">
    <location>
        <begin position="1638"/>
        <end position="1652"/>
    </location>
</feature>
<evidence type="ECO:0000256" key="5">
    <source>
        <dbReference type="ARBA" id="ARBA00023054"/>
    </source>
</evidence>
<feature type="compositionally biased region" description="Low complexity" evidence="8">
    <location>
        <begin position="1525"/>
        <end position="1541"/>
    </location>
</feature>
<protein>
    <recommendedName>
        <fullName evidence="6">Autophagy-related protein 11</fullName>
    </recommendedName>
</protein>
<evidence type="ECO:0000256" key="1">
    <source>
        <dbReference type="ARBA" id="ARBA00009729"/>
    </source>
</evidence>
<feature type="compositionally biased region" description="Basic and acidic residues" evidence="8">
    <location>
        <begin position="1730"/>
        <end position="1741"/>
    </location>
</feature>
<organism evidence="11 12">
    <name type="scientific">Lunasporangiospora selenospora</name>
    <dbReference type="NCBI Taxonomy" id="979761"/>
    <lineage>
        <taxon>Eukaryota</taxon>
        <taxon>Fungi</taxon>
        <taxon>Fungi incertae sedis</taxon>
        <taxon>Mucoromycota</taxon>
        <taxon>Mortierellomycotina</taxon>
        <taxon>Mortierellomycetes</taxon>
        <taxon>Mortierellales</taxon>
        <taxon>Mortierellaceae</taxon>
        <taxon>Lunasporangiospora</taxon>
    </lineage>
</organism>
<feature type="domain" description="Autophagy protein ATG17-like" evidence="9">
    <location>
        <begin position="81"/>
        <end position="378"/>
    </location>
</feature>
<proteinExistence type="inferred from homology"/>
<dbReference type="GO" id="GO:0034517">
    <property type="term" value="P:ribophagy"/>
    <property type="evidence" value="ECO:0007669"/>
    <property type="project" value="TreeGrafter"/>
</dbReference>
<dbReference type="GO" id="GO:1990316">
    <property type="term" value="C:Atg1/ULK1 kinase complex"/>
    <property type="evidence" value="ECO:0007669"/>
    <property type="project" value="TreeGrafter"/>
</dbReference>
<keyword evidence="2 6" id="KW-0813">Transport</keyword>
<feature type="compositionally biased region" description="Low complexity" evidence="8">
    <location>
        <begin position="1496"/>
        <end position="1518"/>
    </location>
</feature>
<feature type="region of interest" description="Disordered" evidence="8">
    <location>
        <begin position="505"/>
        <end position="525"/>
    </location>
</feature>
<dbReference type="GO" id="GO:0000045">
    <property type="term" value="P:autophagosome assembly"/>
    <property type="evidence" value="ECO:0007669"/>
    <property type="project" value="UniProtKB-UniRule"/>
</dbReference>
<feature type="region of interest" description="Disordered" evidence="8">
    <location>
        <begin position="1321"/>
        <end position="1342"/>
    </location>
</feature>
<feature type="compositionally biased region" description="Polar residues" evidence="8">
    <location>
        <begin position="1773"/>
        <end position="1785"/>
    </location>
</feature>
<dbReference type="PANTHER" id="PTHR13222">
    <property type="entry name" value="RB1-INDUCIBLE COILED-COIL"/>
    <property type="match status" value="1"/>
</dbReference>
<keyword evidence="4 6" id="KW-0072">Autophagy</keyword>
<feature type="compositionally biased region" description="Low complexity" evidence="8">
    <location>
        <begin position="582"/>
        <end position="592"/>
    </location>
</feature>
<feature type="coiled-coil region" evidence="7">
    <location>
        <begin position="1047"/>
        <end position="1106"/>
    </location>
</feature>
<dbReference type="Pfam" id="PF04108">
    <property type="entry name" value="ATG17_like"/>
    <property type="match status" value="1"/>
</dbReference>
<evidence type="ECO:0000313" key="11">
    <source>
        <dbReference type="EMBL" id="KAF9581350.1"/>
    </source>
</evidence>
<comment type="function">
    <text evidence="6">Involved in cytoplasm to vacuole transport (Cvt), pexophagy, mitophagy and nucleophagy. Recruits mitochondria for their selective degradation via autophagy (mitophagy) during starvation. Works as scaffold proteins that recruit ATG proteins to the pre-autophagosome (PAS), the site of vesicle/autophagosome formation. Required for the Cvt vesicles completion.</text>
</comment>
<feature type="compositionally biased region" description="Polar residues" evidence="8">
    <location>
        <begin position="542"/>
        <end position="563"/>
    </location>
</feature>
<feature type="compositionally biased region" description="Low complexity" evidence="8">
    <location>
        <begin position="1676"/>
        <end position="1709"/>
    </location>
</feature>
<dbReference type="InterPro" id="IPR040040">
    <property type="entry name" value="ATG11"/>
</dbReference>
<name>A0A9P6KE36_9FUNG</name>
<evidence type="ECO:0000256" key="3">
    <source>
        <dbReference type="ARBA" id="ARBA00022927"/>
    </source>
</evidence>
<evidence type="ECO:0000259" key="10">
    <source>
        <dbReference type="Pfam" id="PF10377"/>
    </source>
</evidence>
<reference evidence="11" key="1">
    <citation type="journal article" date="2020" name="Fungal Divers.">
        <title>Resolving the Mortierellaceae phylogeny through synthesis of multi-gene phylogenetics and phylogenomics.</title>
        <authorList>
            <person name="Vandepol N."/>
            <person name="Liber J."/>
            <person name="Desiro A."/>
            <person name="Na H."/>
            <person name="Kennedy M."/>
            <person name="Barry K."/>
            <person name="Grigoriev I.V."/>
            <person name="Miller A.N."/>
            <person name="O'Donnell K."/>
            <person name="Stajich J.E."/>
            <person name="Bonito G."/>
        </authorList>
    </citation>
    <scope>NUCLEOTIDE SEQUENCE</scope>
    <source>
        <strain evidence="11">KOD1015</strain>
    </source>
</reference>
<sequence>MVYNREVLTTDISSSILTLTDHAKTEPTITALPASLMQPISIPSRLDASSNRECVIQFQRMFEAFVTHIMACYKAIVAHAGACERIMEELRMQALAVQVALTNLDAHSRSVLETFEKFNVLATKEFSKQARLLQSFPRDIEALRQIKVHSALLPADSPERYISDFIPTEKLILWAERCRETHEALLRDGKDLSLSIKEVQEGTEAIKNNSGINLDQLEDSMVEILQTVEQQSQIRQRVERGNQLANVYKTDYIDSSQKADGALREKLAIFISAKRSQTANLISQLMHISKLQSTIANIPLSLSNLDDALGKRETDFSQLVYVQRIPIAYGALIVEIVRRREYSKLLLQKSQQLAEVMSRFRQLEQRRRDSFRSEVAKFVPVVVPGLDDVPPFCEINALHTRDRLPPFTREQVAEFERLVSQLSNTLGGPENEGYTVESMAGGASSISSGQESYQDALSKLRVTMVKMTTQMDVMGGEFDRILEKSFYSDRIQRLEEENARLRADMSRTDVQQHPGTPLLSQAPFPRHGTPVGGAGNVSTGLGSTSAQGVSTIAPTSPELSRQPSRGIGSSGVTRVDSEEHQQAFQQQAQQNQRLTRENSDLLTKIKAYEGRIRSLEETLYQYFRAGTGVDSSASGKDPKLQTSSQSPEDSQLARSLSQARGDRKRDEEKIRALEQELTDTDKKMEQVETRLRNEYTVSQQAMTVNDELRQEILELKLQYATVEEQSDAKTYDREVILRRSDELEEELKGMNIKCEHMLEHHESIKREHDLETKAFKDRIDELANQSTLEKEILEGHLEQARRTAEETSERVTELENELAVVNEELQNKVLELEEELETHTTQHEEVKARAEELEKQLDSHRAVHTDILVLLKEQEQKTATAEQNARGAKDEQEKQKETLAQLETDHDQVAKQLEEAERSKEELAQQTEALRKQNSELEAQWESYKIDVNLRLEEAKSMVRRAEEDWKEKSRLLDQMEGGIHDLGEPIRECTRVLGQEEDGLTMPPTLDIVKTHMQAIGQGIKELVLKHESDLAKEEMLRKEQREELVKEHETSQQTLQDMVESLKKTSREAEEGAATQRTRLESTIDHLKEELELIKIQHQDEMKTPVVTTTITTACADEDRQLLAALSLDLGIALPSVSEEESEVLSPSSSVLFDNAERRQKTPPSMGASTLTTSGSAATTAGSSSRSSSAIVPLSKDILDTFDYAELDVTKTVALIKKRFYDTEHLLRRWQRECRHLKDKYNRAAAEAHEKIAFRNFKVDDLTLFLPTRNSISKPWAAFNINFPHYFLQMTPSMANQLRNREWIVARITSITEAVVDKRVGGSGTGEEEEDNGGAMASSTLSIVSPNNPFGLADGVKYYLLEATSWNGYHGHGKSASSYHSSSTGGSSSSKLRHHASTSALAESSSSLSRHRDRRERESETGERRRHRDRPEVREEESSQSSRAHREALLEESSLNVRVSTSPTSSSSRARDSRDFSLAAVTGAGMGTGTGEMARSSTPSAASSSLMSLLRSSNSSGHLNRDSQSTTTALSTTTVSPSSAGIVHEETGRAAASLQQTQTQRMRHMRHESRDRGSLVFGEGEGEGEGGALSSSSTGTNVVGHRNSIGAAGSLPISIPFQSAATSALRAISSSVGSTGSTGSGSGAGTGSGSVSGTMLAASSPPRTMIMSSSPHRTSVTTVSAVGTTVSVNPSSGGGNSASSAGTGSPNMGSSMTMSTAPVHPSRLSMSSHRDDFEQEHDTQQQQQQQQQQEDEGEHFAVFATDEDQERQRTRGFNRTMSSTSTWHGLPAEDL</sequence>
<comment type="subunit">
    <text evidence="6">Homodimer.</text>
</comment>
<comment type="subcellular location">
    <subcellularLocation>
        <location evidence="6">Preautophagosomal structure membrane</location>
        <topology evidence="6">Peripheral membrane protein</topology>
    </subcellularLocation>
    <subcellularLocation>
        <location evidence="6">Vacuole membrane</location>
        <topology evidence="6">Peripheral membrane protein</topology>
    </subcellularLocation>
    <text evidence="6">During pexophagy, accumulates in the vacuolar membrane region, where the peroxisomes contact the vacuole.</text>
</comment>
<accession>A0A9P6KE36</accession>
<feature type="compositionally biased region" description="Low complexity" evidence="8">
    <location>
        <begin position="1167"/>
        <end position="1189"/>
    </location>
</feature>
<feature type="compositionally biased region" description="Low complexity" evidence="8">
    <location>
        <begin position="1459"/>
        <end position="1470"/>
    </location>
</feature>
<evidence type="ECO:0000259" key="9">
    <source>
        <dbReference type="Pfam" id="PF04108"/>
    </source>
</evidence>
<feature type="region of interest" description="Disordered" evidence="8">
    <location>
        <begin position="1373"/>
        <end position="1598"/>
    </location>
</feature>
<dbReference type="GO" id="GO:0015031">
    <property type="term" value="P:protein transport"/>
    <property type="evidence" value="ECO:0007669"/>
    <property type="project" value="UniProtKB-KW"/>
</dbReference>
<keyword evidence="6" id="KW-0926">Vacuole</keyword>
<feature type="region of interest" description="Disordered" evidence="8">
    <location>
        <begin position="1632"/>
        <end position="1793"/>
    </location>
</feature>
<dbReference type="GO" id="GO:0034045">
    <property type="term" value="C:phagophore assembly site membrane"/>
    <property type="evidence" value="ECO:0007669"/>
    <property type="project" value="UniProtKB-SubCell"/>
</dbReference>
<dbReference type="InterPro" id="IPR019460">
    <property type="entry name" value="Atg11_C"/>
</dbReference>
<evidence type="ECO:0000256" key="7">
    <source>
        <dbReference type="SAM" id="Coils"/>
    </source>
</evidence>
<feature type="region of interest" description="Disordered" evidence="8">
    <location>
        <begin position="542"/>
        <end position="595"/>
    </location>
</feature>
<feature type="compositionally biased region" description="Low complexity" evidence="8">
    <location>
        <begin position="1399"/>
        <end position="1410"/>
    </location>
</feature>
<feature type="region of interest" description="Disordered" evidence="8">
    <location>
        <begin position="878"/>
        <end position="898"/>
    </location>
</feature>
<feature type="compositionally biased region" description="Low complexity" evidence="8">
    <location>
        <begin position="1376"/>
        <end position="1392"/>
    </location>
</feature>
<feature type="compositionally biased region" description="Basic and acidic residues" evidence="8">
    <location>
        <begin position="1417"/>
        <end position="1439"/>
    </location>
</feature>
<keyword evidence="3 6" id="KW-0653">Protein transport</keyword>
<dbReference type="GO" id="GO:0000422">
    <property type="term" value="P:autophagy of mitochondrion"/>
    <property type="evidence" value="ECO:0007669"/>
    <property type="project" value="TreeGrafter"/>
</dbReference>
<keyword evidence="12" id="KW-1185">Reference proteome</keyword>
<feature type="region of interest" description="Disordered" evidence="8">
    <location>
        <begin position="1146"/>
        <end position="1189"/>
    </location>
</feature>
<keyword evidence="6" id="KW-0472">Membrane</keyword>
<dbReference type="GO" id="GO:0034727">
    <property type="term" value="P:piecemeal microautophagy of the nucleus"/>
    <property type="evidence" value="ECO:0007669"/>
    <property type="project" value="TreeGrafter"/>
</dbReference>